<evidence type="ECO:0000256" key="3">
    <source>
        <dbReference type="ARBA" id="ARBA00022960"/>
    </source>
</evidence>
<evidence type="ECO:0000256" key="2">
    <source>
        <dbReference type="ARBA" id="ARBA00022692"/>
    </source>
</evidence>
<dbReference type="AlphaFoldDB" id="A0A5Q2N3U6"/>
<feature type="transmembrane region" description="Helical" evidence="6">
    <location>
        <begin position="71"/>
        <end position="91"/>
    </location>
</feature>
<name>A0A5Q2N3U6_9FIRM</name>
<keyword evidence="3 6" id="KW-0133">Cell shape</keyword>
<keyword evidence="2 6" id="KW-0812">Transmembrane</keyword>
<dbReference type="GO" id="GO:0015648">
    <property type="term" value="F:lipid-linked peptidoglycan transporter activity"/>
    <property type="evidence" value="ECO:0007669"/>
    <property type="project" value="TreeGrafter"/>
</dbReference>
<keyword evidence="6" id="KW-0573">Peptidoglycan synthesis</keyword>
<proteinExistence type="inferred from homology"/>
<comment type="subcellular location">
    <subcellularLocation>
        <location evidence="6">Cell membrane</location>
        <topology evidence="6">Multi-pass membrane protein</topology>
    </subcellularLocation>
    <subcellularLocation>
        <location evidence="1">Membrane</location>
        <topology evidence="1">Multi-pass membrane protein</topology>
    </subcellularLocation>
</comment>
<comment type="pathway">
    <text evidence="6">Cell wall biogenesis; peptidoglycan biosynthesis.</text>
</comment>
<evidence type="ECO:0000256" key="6">
    <source>
        <dbReference type="HAMAP-Rule" id="MF_02079"/>
    </source>
</evidence>
<protein>
    <recommendedName>
        <fullName evidence="6">Peptidoglycan glycosyltransferase RodA</fullName>
        <shortName evidence="6">PGT</shortName>
        <ecNumber evidence="6">2.4.99.28</ecNumber>
    </recommendedName>
    <alternativeName>
        <fullName evidence="6">Cell elongation protein RodA</fullName>
    </alternativeName>
    <alternativeName>
        <fullName evidence="6">Cell wall polymerase</fullName>
    </alternativeName>
    <alternativeName>
        <fullName evidence="6">Peptidoglycan polymerase</fullName>
        <shortName evidence="6">PG polymerase</shortName>
    </alternativeName>
</protein>
<keyword evidence="6" id="KW-0808">Transferase</keyword>
<evidence type="ECO:0000256" key="1">
    <source>
        <dbReference type="ARBA" id="ARBA00004141"/>
    </source>
</evidence>
<evidence type="ECO:0000256" key="4">
    <source>
        <dbReference type="ARBA" id="ARBA00022989"/>
    </source>
</evidence>
<organism evidence="7 8">
    <name type="scientific">Heliorestis convoluta</name>
    <dbReference type="NCBI Taxonomy" id="356322"/>
    <lineage>
        <taxon>Bacteria</taxon>
        <taxon>Bacillati</taxon>
        <taxon>Bacillota</taxon>
        <taxon>Clostridia</taxon>
        <taxon>Eubacteriales</taxon>
        <taxon>Heliobacteriaceae</taxon>
        <taxon>Heliorestis</taxon>
    </lineage>
</organism>
<dbReference type="NCBIfam" id="TIGR02210">
    <property type="entry name" value="rodA_shape"/>
    <property type="match status" value="1"/>
</dbReference>
<keyword evidence="8" id="KW-1185">Reference proteome</keyword>
<comment type="function">
    <text evidence="6">Peptidoglycan polymerase that is essential for cell wall elongation.</text>
</comment>
<dbReference type="Proteomes" id="UP000366051">
    <property type="component" value="Chromosome"/>
</dbReference>
<comment type="catalytic activity">
    <reaction evidence="6">
        <text>[GlcNAc-(1-&gt;4)-Mur2Ac(oyl-L-Ala-gamma-D-Glu-L-Lys-D-Ala-D-Ala)](n)-di-trans,octa-cis-undecaprenyl diphosphate + beta-D-GlcNAc-(1-&gt;4)-Mur2Ac(oyl-L-Ala-gamma-D-Glu-L-Lys-D-Ala-D-Ala)-di-trans,octa-cis-undecaprenyl diphosphate = [GlcNAc-(1-&gt;4)-Mur2Ac(oyl-L-Ala-gamma-D-Glu-L-Lys-D-Ala-D-Ala)](n+1)-di-trans,octa-cis-undecaprenyl diphosphate + di-trans,octa-cis-undecaprenyl diphosphate + H(+)</text>
        <dbReference type="Rhea" id="RHEA:23708"/>
        <dbReference type="Rhea" id="RHEA-COMP:9602"/>
        <dbReference type="Rhea" id="RHEA-COMP:9603"/>
        <dbReference type="ChEBI" id="CHEBI:15378"/>
        <dbReference type="ChEBI" id="CHEBI:58405"/>
        <dbReference type="ChEBI" id="CHEBI:60033"/>
        <dbReference type="ChEBI" id="CHEBI:78435"/>
        <dbReference type="EC" id="2.4.99.28"/>
    </reaction>
</comment>
<feature type="transmembrane region" description="Helical" evidence="6">
    <location>
        <begin position="307"/>
        <end position="332"/>
    </location>
</feature>
<dbReference type="EC" id="2.4.99.28" evidence="6"/>
<reference evidence="8" key="1">
    <citation type="submission" date="2019-11" db="EMBL/GenBank/DDBJ databases">
        <title>Genome sequence of Heliorestis convoluta strain HH, an alkaliphilic and minimalistic phototrophic bacterium from a soda lake in Egypt.</title>
        <authorList>
            <person name="Dewey E.D."/>
            <person name="Stokes L.M."/>
            <person name="Burchell B.M."/>
            <person name="Shaffer K.N."/>
            <person name="Huntington A.M."/>
            <person name="Baker J.M."/>
            <person name="Nadendla S."/>
            <person name="Giglio M.G."/>
            <person name="Touchman J.W."/>
            <person name="Blankenship R.E."/>
            <person name="Madigan M.T."/>
            <person name="Sattley W.M."/>
        </authorList>
    </citation>
    <scope>NUCLEOTIDE SEQUENCE [LARGE SCALE GENOMIC DNA]</scope>
    <source>
        <strain evidence="8">HH</strain>
    </source>
</reference>
<dbReference type="Pfam" id="PF01098">
    <property type="entry name" value="FTSW_RODA_SPOVE"/>
    <property type="match status" value="1"/>
</dbReference>
<keyword evidence="5 6" id="KW-0472">Membrane</keyword>
<dbReference type="HAMAP" id="MF_02079">
    <property type="entry name" value="PGT_RodA"/>
    <property type="match status" value="1"/>
</dbReference>
<keyword evidence="7" id="KW-0378">Hydrolase</keyword>
<dbReference type="InterPro" id="IPR011923">
    <property type="entry name" value="RodA/MrdB"/>
</dbReference>
<dbReference type="GO" id="GO:0032153">
    <property type="term" value="C:cell division site"/>
    <property type="evidence" value="ECO:0007669"/>
    <property type="project" value="TreeGrafter"/>
</dbReference>
<evidence type="ECO:0000313" key="7">
    <source>
        <dbReference type="EMBL" id="QGG47255.1"/>
    </source>
</evidence>
<keyword evidence="6" id="KW-1003">Cell membrane</keyword>
<evidence type="ECO:0000256" key="5">
    <source>
        <dbReference type="ARBA" id="ARBA00023136"/>
    </source>
</evidence>
<keyword evidence="6" id="KW-0961">Cell wall biogenesis/degradation</keyword>
<feature type="transmembrane region" description="Helical" evidence="6">
    <location>
        <begin position="269"/>
        <end position="295"/>
    </location>
</feature>
<dbReference type="GO" id="GO:0009252">
    <property type="term" value="P:peptidoglycan biosynthetic process"/>
    <property type="evidence" value="ECO:0007669"/>
    <property type="project" value="UniProtKB-UniRule"/>
</dbReference>
<comment type="similarity">
    <text evidence="6">Belongs to the SEDS family. MrdB/RodA subfamily.</text>
</comment>
<dbReference type="PANTHER" id="PTHR30474">
    <property type="entry name" value="CELL CYCLE PROTEIN"/>
    <property type="match status" value="1"/>
</dbReference>
<sequence length="374" mass="41336">MDRKLIKNVDWMLVALVVLLMIFSLIILSSASYNLGADRWEFVRKQALWMGIGLVAALAIVFISYQNAARYAWHLYGLTLLLLFSVILFGTDINGSQRWIKLGSFQFQPSELAKLLLIVAFADFLSKRQGKLERFVDLVPCFMFMAVPMSLILIQPDLGTSLVLIAVMFGMLLVAGANKKILLSLVLGGAAVVSTALIGYFYWGLSLPLQDYQIMRLVIFFNPDMDPAGFGYQIRQSLIAIGSGGLLGKGLYNGSQVQLNFLPEHHTDFIFAVVGEELGFIGAAVLLLLFMLLIFRAIRIALDARDVFGSLIVMGITSMLLFQVLVNVGMTISVMPITGLPLPFVSYGGTSMLTNMMALGLLLNVHIRRQTIMF</sequence>
<dbReference type="UniPathway" id="UPA00219"/>
<feature type="transmembrane region" description="Helical" evidence="6">
    <location>
        <begin position="12"/>
        <end position="35"/>
    </location>
</feature>
<dbReference type="EMBL" id="CP045875">
    <property type="protein sequence ID" value="QGG47255.1"/>
    <property type="molecule type" value="Genomic_DNA"/>
</dbReference>
<dbReference type="GO" id="GO:0016787">
    <property type="term" value="F:hydrolase activity"/>
    <property type="evidence" value="ECO:0007669"/>
    <property type="project" value="UniProtKB-KW"/>
</dbReference>
<dbReference type="GO" id="GO:0051301">
    <property type="term" value="P:cell division"/>
    <property type="evidence" value="ECO:0007669"/>
    <property type="project" value="InterPro"/>
</dbReference>
<accession>A0A5Q2N3U6</accession>
<dbReference type="PANTHER" id="PTHR30474:SF1">
    <property type="entry name" value="PEPTIDOGLYCAN GLYCOSYLTRANSFERASE MRDB"/>
    <property type="match status" value="1"/>
</dbReference>
<keyword evidence="6" id="KW-0328">Glycosyltransferase</keyword>
<keyword evidence="4 6" id="KW-1133">Transmembrane helix</keyword>
<feature type="transmembrane region" description="Helical" evidence="6">
    <location>
        <begin position="158"/>
        <end position="175"/>
    </location>
</feature>
<dbReference type="InterPro" id="IPR001182">
    <property type="entry name" value="FtsW/RodA"/>
</dbReference>
<feature type="transmembrane region" description="Helical" evidence="6">
    <location>
        <begin position="344"/>
        <end position="365"/>
    </location>
</feature>
<dbReference type="GO" id="GO:0008360">
    <property type="term" value="P:regulation of cell shape"/>
    <property type="evidence" value="ECO:0007669"/>
    <property type="project" value="UniProtKB-KW"/>
</dbReference>
<dbReference type="GO" id="GO:0005886">
    <property type="term" value="C:plasma membrane"/>
    <property type="evidence" value="ECO:0007669"/>
    <property type="project" value="UniProtKB-SubCell"/>
</dbReference>
<feature type="transmembrane region" description="Helical" evidence="6">
    <location>
        <begin position="47"/>
        <end position="65"/>
    </location>
</feature>
<evidence type="ECO:0000313" key="8">
    <source>
        <dbReference type="Proteomes" id="UP000366051"/>
    </source>
</evidence>
<dbReference type="GO" id="GO:0008955">
    <property type="term" value="F:peptidoglycan glycosyltransferase activity"/>
    <property type="evidence" value="ECO:0007669"/>
    <property type="project" value="UniProtKB-UniRule"/>
</dbReference>
<feature type="transmembrane region" description="Helical" evidence="6">
    <location>
        <begin position="182"/>
        <end position="203"/>
    </location>
</feature>
<dbReference type="GO" id="GO:0071555">
    <property type="term" value="P:cell wall organization"/>
    <property type="evidence" value="ECO:0007669"/>
    <property type="project" value="UniProtKB-KW"/>
</dbReference>
<gene>
    <name evidence="7" type="primary">mrdB</name>
    <name evidence="6" type="synonym">rodA</name>
    <name evidence="7" type="ORF">FTV88_1108</name>
</gene>
<dbReference type="KEGG" id="hcv:FTV88_1108"/>